<proteinExistence type="predicted"/>
<protein>
    <submittedName>
        <fullName evidence="1">Putative deoxygenase, Phytanoyl-CoA dioxygenase family</fullName>
    </submittedName>
</protein>
<evidence type="ECO:0000313" key="1">
    <source>
        <dbReference type="EMBL" id="SPK73477.1"/>
    </source>
</evidence>
<dbReference type="Proteomes" id="UP000255505">
    <property type="component" value="Chromosome I"/>
</dbReference>
<dbReference type="GO" id="GO:0005506">
    <property type="term" value="F:iron ion binding"/>
    <property type="evidence" value="ECO:0007669"/>
    <property type="project" value="UniProtKB-ARBA"/>
</dbReference>
<dbReference type="Pfam" id="PF05721">
    <property type="entry name" value="PhyH"/>
    <property type="match status" value="1"/>
</dbReference>
<accession>A0A375IFV4</accession>
<dbReference type="EMBL" id="LT991976">
    <property type="protein sequence ID" value="SPK73477.1"/>
    <property type="molecule type" value="Genomic_DNA"/>
</dbReference>
<keyword evidence="1" id="KW-0223">Dioxygenase</keyword>
<reference evidence="1 2" key="1">
    <citation type="submission" date="2018-01" db="EMBL/GenBank/DDBJ databases">
        <authorList>
            <person name="Gaut B.S."/>
            <person name="Morton B.R."/>
            <person name="Clegg M.T."/>
            <person name="Duvall M.R."/>
        </authorList>
    </citation>
    <scope>NUCLEOTIDE SEQUENCE [LARGE SCALE GENOMIC DNA]</scope>
    <source>
        <strain evidence="1">Cupriavidus taiwanensis LMG 19425</strain>
    </source>
</reference>
<dbReference type="AlphaFoldDB" id="A0A375IFV4"/>
<dbReference type="Gene3D" id="2.60.120.620">
    <property type="entry name" value="q2cbj1_9rhob like domain"/>
    <property type="match status" value="1"/>
</dbReference>
<dbReference type="PANTHER" id="PTHR20883">
    <property type="entry name" value="PHYTANOYL-COA DIOXYGENASE DOMAIN CONTAINING 1"/>
    <property type="match status" value="1"/>
</dbReference>
<organism evidence="1 2">
    <name type="scientific">Cupriavidus taiwanensis</name>
    <dbReference type="NCBI Taxonomy" id="164546"/>
    <lineage>
        <taxon>Bacteria</taxon>
        <taxon>Pseudomonadati</taxon>
        <taxon>Pseudomonadota</taxon>
        <taxon>Betaproteobacteria</taxon>
        <taxon>Burkholderiales</taxon>
        <taxon>Burkholderiaceae</taxon>
        <taxon>Cupriavidus</taxon>
    </lineage>
</organism>
<keyword evidence="1" id="KW-0560">Oxidoreductase</keyword>
<name>A0A375IFV4_9BURK</name>
<dbReference type="PANTHER" id="PTHR20883:SF49">
    <property type="entry name" value="PHYTANOYL-COA DIOXYGENASE"/>
    <property type="match status" value="1"/>
</dbReference>
<gene>
    <name evidence="1" type="ORF">CT19425_110014</name>
</gene>
<dbReference type="SUPFAM" id="SSF51197">
    <property type="entry name" value="Clavaminate synthase-like"/>
    <property type="match status" value="1"/>
</dbReference>
<dbReference type="InterPro" id="IPR008775">
    <property type="entry name" value="Phytyl_CoA_dOase-like"/>
</dbReference>
<sequence length="285" mass="31848">MLFLSLTHGDTGSIAPTPTAMDITREQIDTYQRDGVLVLRGAFTDWVERLREGFAQNLAEPGPFAIENVRAGEGGRFFEDYCNWQRIAPFAAFIRESAAAGIAGRIMQSQAVQVFHEHILVKEPGTAKPTPWHQDLPYYCVDGTQTASYWIPLDPVTQANTLRVVAGSHRWPRLVRPKRWASNENFYGGDDAFMEMPEVEDGSHTLLAPELEPGDAVVFDFRTVHGAAGNTGSGRRRAFSARFLGDDVRFMQRPGRTSPPFPGIGQQTGERLREDWFPVVWRAAP</sequence>
<evidence type="ECO:0000313" key="2">
    <source>
        <dbReference type="Proteomes" id="UP000255505"/>
    </source>
</evidence>
<dbReference type="GO" id="GO:0016706">
    <property type="term" value="F:2-oxoglutarate-dependent dioxygenase activity"/>
    <property type="evidence" value="ECO:0007669"/>
    <property type="project" value="UniProtKB-ARBA"/>
</dbReference>